<evidence type="ECO:0000256" key="9">
    <source>
        <dbReference type="ARBA" id="ARBA00023157"/>
    </source>
</evidence>
<dbReference type="Pfam" id="PF00019">
    <property type="entry name" value="TGF_beta"/>
    <property type="match status" value="1"/>
</dbReference>
<keyword evidence="6" id="KW-0165">Cleavage on pair of basic residues</keyword>
<keyword evidence="15" id="KW-1185">Reference proteome</keyword>
<feature type="signal peptide" evidence="12">
    <location>
        <begin position="1"/>
        <end position="22"/>
    </location>
</feature>
<dbReference type="PRINTS" id="PR00669">
    <property type="entry name" value="INHIBINA"/>
</dbReference>
<keyword evidence="7" id="KW-0372">Hormone</keyword>
<evidence type="ECO:0000256" key="3">
    <source>
        <dbReference type="ARBA" id="ARBA00006656"/>
    </source>
</evidence>
<dbReference type="InterPro" id="IPR017948">
    <property type="entry name" value="TGFb_CS"/>
</dbReference>
<evidence type="ECO:0000256" key="8">
    <source>
        <dbReference type="ARBA" id="ARBA00023030"/>
    </source>
</evidence>
<organism evidence="14 15">
    <name type="scientific">Eptatretus burgeri</name>
    <name type="common">Inshore hagfish</name>
    <dbReference type="NCBI Taxonomy" id="7764"/>
    <lineage>
        <taxon>Eukaryota</taxon>
        <taxon>Metazoa</taxon>
        <taxon>Chordata</taxon>
        <taxon>Craniata</taxon>
        <taxon>Vertebrata</taxon>
        <taxon>Cyclostomata</taxon>
        <taxon>Myxini</taxon>
        <taxon>Myxiniformes</taxon>
        <taxon>Myxinidae</taxon>
        <taxon>Eptatretinae</taxon>
        <taxon>Eptatretus</taxon>
    </lineage>
</organism>
<dbReference type="PANTHER" id="PTHR11848">
    <property type="entry name" value="TGF-BETA FAMILY"/>
    <property type="match status" value="1"/>
</dbReference>
<dbReference type="Proteomes" id="UP000694388">
    <property type="component" value="Unplaced"/>
</dbReference>
<dbReference type="PROSITE" id="PS00250">
    <property type="entry name" value="TGF_BETA_1"/>
    <property type="match status" value="1"/>
</dbReference>
<dbReference type="GO" id="GO:0005179">
    <property type="term" value="F:hormone activity"/>
    <property type="evidence" value="ECO:0007669"/>
    <property type="project" value="UniProtKB-KW"/>
</dbReference>
<protein>
    <recommendedName>
        <fullName evidence="4">Inhibin alpha chain</fullName>
    </recommendedName>
</protein>
<dbReference type="GO" id="GO:0005125">
    <property type="term" value="F:cytokine activity"/>
    <property type="evidence" value="ECO:0007669"/>
    <property type="project" value="TreeGrafter"/>
</dbReference>
<feature type="chain" id="PRO_5034983510" description="Inhibin alpha chain" evidence="12">
    <location>
        <begin position="23"/>
        <end position="318"/>
    </location>
</feature>
<reference evidence="14" key="2">
    <citation type="submission" date="2025-09" db="UniProtKB">
        <authorList>
            <consortium name="Ensembl"/>
        </authorList>
    </citation>
    <scope>IDENTIFICATION</scope>
</reference>
<dbReference type="Ensembl" id="ENSEBUT00000025608.1">
    <property type="protein sequence ID" value="ENSEBUP00000025032.1"/>
    <property type="gene ID" value="ENSEBUG00000015452.1"/>
</dbReference>
<sequence>MRNLVWDYFCFWLLCGAATDHAILRDLEDDTVDDPQTEVVNRTTLLDYVKTRILDSLGRSGPVLDGQALESSILERLIPHFNSQQIHQLTRMSRLLQTVALSSSKPSKSQHGRMITSAKFWYHTSDDDLWGDCDAVNLNIVTMDKMTNTVSTGCTAMEDHWIVFETSLSSLRFMKERTFCLQLTGEDLSRCTSINLPFLLITTSALPPARRQPRDVPFVLGHAQKPVPQKDCKRLPVSISFEELEWAHWIIHPKNFTFYFCRGICTGTQSKQSCCAPVPGSLAPLHVRTTSDGGYTYRYENVPRLIPQECVCFFNFEH</sequence>
<name>A0A8C4R6D5_EPTBU</name>
<keyword evidence="9" id="KW-1015">Disulfide bond</keyword>
<dbReference type="InterPro" id="IPR029034">
    <property type="entry name" value="Cystine-knot_cytokine"/>
</dbReference>
<dbReference type="PANTHER" id="PTHR11848:SF117">
    <property type="entry name" value="INHIBIN ALPHA CHAIN"/>
    <property type="match status" value="1"/>
</dbReference>
<dbReference type="GO" id="GO:0005615">
    <property type="term" value="C:extracellular space"/>
    <property type="evidence" value="ECO:0007669"/>
    <property type="project" value="TreeGrafter"/>
</dbReference>
<evidence type="ECO:0000256" key="11">
    <source>
        <dbReference type="RuleBase" id="RU000354"/>
    </source>
</evidence>
<evidence type="ECO:0000256" key="2">
    <source>
        <dbReference type="ARBA" id="ARBA00004613"/>
    </source>
</evidence>
<dbReference type="InterPro" id="IPR001839">
    <property type="entry name" value="TGF-b_C"/>
</dbReference>
<evidence type="ECO:0000259" key="13">
    <source>
        <dbReference type="PROSITE" id="PS51362"/>
    </source>
</evidence>
<dbReference type="SUPFAM" id="SSF57501">
    <property type="entry name" value="Cystine-knot cytokines"/>
    <property type="match status" value="1"/>
</dbReference>
<dbReference type="GeneTree" id="ENSGT00390000005935"/>
<evidence type="ECO:0000256" key="1">
    <source>
        <dbReference type="ARBA" id="ARBA00002588"/>
    </source>
</evidence>
<dbReference type="Gene3D" id="2.10.90.10">
    <property type="entry name" value="Cystine-knot cytokines"/>
    <property type="match status" value="1"/>
</dbReference>
<comment type="subcellular location">
    <subcellularLocation>
        <location evidence="2">Secreted</location>
    </subcellularLocation>
</comment>
<evidence type="ECO:0000256" key="10">
    <source>
        <dbReference type="ARBA" id="ARBA00023180"/>
    </source>
</evidence>
<evidence type="ECO:0000313" key="14">
    <source>
        <dbReference type="Ensembl" id="ENSEBUP00000025032.1"/>
    </source>
</evidence>
<evidence type="ECO:0000256" key="6">
    <source>
        <dbReference type="ARBA" id="ARBA00022685"/>
    </source>
</evidence>
<keyword evidence="10" id="KW-0325">Glycoprotein</keyword>
<reference evidence="14" key="1">
    <citation type="submission" date="2025-08" db="UniProtKB">
        <authorList>
            <consortium name="Ensembl"/>
        </authorList>
    </citation>
    <scope>IDENTIFICATION</scope>
</reference>
<comment type="similarity">
    <text evidence="3 11">Belongs to the TGF-beta family.</text>
</comment>
<dbReference type="AlphaFoldDB" id="A0A8C4R6D5"/>
<evidence type="ECO:0000256" key="4">
    <source>
        <dbReference type="ARBA" id="ARBA00019280"/>
    </source>
</evidence>
<feature type="domain" description="TGF-beta family profile" evidence="13">
    <location>
        <begin position="211"/>
        <end position="313"/>
    </location>
</feature>
<proteinExistence type="inferred from homology"/>
<accession>A0A8C4R6D5</accession>
<dbReference type="SMART" id="SM00204">
    <property type="entry name" value="TGFB"/>
    <property type="match status" value="1"/>
</dbReference>
<evidence type="ECO:0000313" key="15">
    <source>
        <dbReference type="Proteomes" id="UP000694388"/>
    </source>
</evidence>
<dbReference type="GO" id="GO:0008083">
    <property type="term" value="F:growth factor activity"/>
    <property type="evidence" value="ECO:0007669"/>
    <property type="project" value="UniProtKB-KW"/>
</dbReference>
<keyword evidence="12" id="KW-0732">Signal</keyword>
<evidence type="ECO:0000256" key="5">
    <source>
        <dbReference type="ARBA" id="ARBA00022525"/>
    </source>
</evidence>
<evidence type="ECO:0000256" key="12">
    <source>
        <dbReference type="SAM" id="SignalP"/>
    </source>
</evidence>
<dbReference type="PROSITE" id="PS51362">
    <property type="entry name" value="TGF_BETA_2"/>
    <property type="match status" value="1"/>
</dbReference>
<keyword evidence="8 11" id="KW-0339">Growth factor</keyword>
<keyword evidence="5" id="KW-0964">Secreted</keyword>
<evidence type="ECO:0000256" key="7">
    <source>
        <dbReference type="ARBA" id="ARBA00022702"/>
    </source>
</evidence>
<dbReference type="InterPro" id="IPR015615">
    <property type="entry name" value="TGF-beta-rel"/>
</dbReference>
<comment type="function">
    <text evidence="1">Inhibins and activins inhibit and activate, respectively, the secretion of follitropin by the pituitary gland. Inhibins/activins are involved in regulating a number of diverse functions such as hypothalamic and pituitary hormone secretion, gonadal hormone secretion, germ cell development and maturation, erythroid differentiation, insulin secretion, nerve cell survival, embryonic axial development or bone growth, depending on their subunit composition. Inhibins appear to oppose the functions of activins.</text>
</comment>